<proteinExistence type="predicted"/>
<sequence>MKSLPITLEEALKTETWKCARCGGPLIVHKYIWEKQIKSINYCKNCWDQEGK</sequence>
<evidence type="ECO:0000313" key="1">
    <source>
        <dbReference type="EMBL" id="QJA78556.1"/>
    </source>
</evidence>
<accession>A0A6M3L6Y1</accession>
<gene>
    <name evidence="1" type="ORF">MM415A01050_0002</name>
    <name evidence="2" type="ORF">MM415B02380_0009</name>
</gene>
<dbReference type="AlphaFoldDB" id="A0A6M3L6Y1"/>
<protein>
    <submittedName>
        <fullName evidence="2">Uncharacterized protein</fullName>
    </submittedName>
</protein>
<reference evidence="2" key="1">
    <citation type="submission" date="2020-03" db="EMBL/GenBank/DDBJ databases">
        <title>The deep terrestrial virosphere.</title>
        <authorList>
            <person name="Holmfeldt K."/>
            <person name="Nilsson E."/>
            <person name="Simone D."/>
            <person name="Lopez-Fernandez M."/>
            <person name="Wu X."/>
            <person name="de Brujin I."/>
            <person name="Lundin D."/>
            <person name="Andersson A."/>
            <person name="Bertilsson S."/>
            <person name="Dopson M."/>
        </authorList>
    </citation>
    <scope>NUCLEOTIDE SEQUENCE</scope>
    <source>
        <strain evidence="1">MM415A01050</strain>
        <strain evidence="2">MM415B02380</strain>
    </source>
</reference>
<organism evidence="2">
    <name type="scientific">viral metagenome</name>
    <dbReference type="NCBI Taxonomy" id="1070528"/>
    <lineage>
        <taxon>unclassified sequences</taxon>
        <taxon>metagenomes</taxon>
        <taxon>organismal metagenomes</taxon>
    </lineage>
</organism>
<name>A0A6M3L6Y1_9ZZZZ</name>
<dbReference type="EMBL" id="MT142343">
    <property type="protein sequence ID" value="QJA78556.1"/>
    <property type="molecule type" value="Genomic_DNA"/>
</dbReference>
<dbReference type="EMBL" id="MT142910">
    <property type="protein sequence ID" value="QJA90400.1"/>
    <property type="molecule type" value="Genomic_DNA"/>
</dbReference>
<evidence type="ECO:0000313" key="2">
    <source>
        <dbReference type="EMBL" id="QJA90400.1"/>
    </source>
</evidence>